<reference evidence="2" key="1">
    <citation type="journal article" date="2020" name="Nat. Commun.">
        <title>Genome assembly of wild tea tree DASZ reveals pedigree and selection history of tea varieties.</title>
        <authorList>
            <person name="Zhang W."/>
            <person name="Zhang Y."/>
            <person name="Qiu H."/>
            <person name="Guo Y."/>
            <person name="Wan H."/>
            <person name="Zhang X."/>
            <person name="Scossa F."/>
            <person name="Alseekh S."/>
            <person name="Zhang Q."/>
            <person name="Wang P."/>
            <person name="Xu L."/>
            <person name="Schmidt M.H."/>
            <person name="Jia X."/>
            <person name="Li D."/>
            <person name="Zhu A."/>
            <person name="Guo F."/>
            <person name="Chen W."/>
            <person name="Ni D."/>
            <person name="Usadel B."/>
            <person name="Fernie A.R."/>
            <person name="Wen W."/>
        </authorList>
    </citation>
    <scope>NUCLEOTIDE SEQUENCE [LARGE SCALE GENOMIC DNA]</scope>
    <source>
        <strain evidence="2">cv. G240</strain>
    </source>
</reference>
<dbReference type="Proteomes" id="UP000593564">
    <property type="component" value="Unassembled WGS sequence"/>
</dbReference>
<accession>A0A7J7G495</accession>
<dbReference type="EMBL" id="JACBKZ010000014">
    <property type="protein sequence ID" value="KAF5934144.1"/>
    <property type="molecule type" value="Genomic_DNA"/>
</dbReference>
<evidence type="ECO:0000313" key="2">
    <source>
        <dbReference type="Proteomes" id="UP000593564"/>
    </source>
</evidence>
<comment type="caution">
    <text evidence="1">The sequence shown here is derived from an EMBL/GenBank/DDBJ whole genome shotgun (WGS) entry which is preliminary data.</text>
</comment>
<proteinExistence type="predicted"/>
<evidence type="ECO:0000313" key="1">
    <source>
        <dbReference type="EMBL" id="KAF5934144.1"/>
    </source>
</evidence>
<dbReference type="AlphaFoldDB" id="A0A7J7G495"/>
<protein>
    <submittedName>
        <fullName evidence="1">Uncharacterized protein</fullName>
    </submittedName>
</protein>
<reference evidence="1 2" key="2">
    <citation type="submission" date="2020-07" db="EMBL/GenBank/DDBJ databases">
        <title>Genome assembly of wild tea tree DASZ reveals pedigree and selection history of tea varieties.</title>
        <authorList>
            <person name="Zhang W."/>
        </authorList>
    </citation>
    <scope>NUCLEOTIDE SEQUENCE [LARGE SCALE GENOMIC DNA]</scope>
    <source>
        <strain evidence="2">cv. G240</strain>
        <tissue evidence="1">Leaf</tissue>
    </source>
</reference>
<keyword evidence="2" id="KW-1185">Reference proteome</keyword>
<name>A0A7J7G495_CAMSI</name>
<sequence>MLYMHILKANKPECKEAILSMPNPTKTTMERPKTWQNMHKIFTRLSLKHA</sequence>
<organism evidence="1 2">
    <name type="scientific">Camellia sinensis</name>
    <name type="common">Tea plant</name>
    <name type="synonym">Thea sinensis</name>
    <dbReference type="NCBI Taxonomy" id="4442"/>
    <lineage>
        <taxon>Eukaryota</taxon>
        <taxon>Viridiplantae</taxon>
        <taxon>Streptophyta</taxon>
        <taxon>Embryophyta</taxon>
        <taxon>Tracheophyta</taxon>
        <taxon>Spermatophyta</taxon>
        <taxon>Magnoliopsida</taxon>
        <taxon>eudicotyledons</taxon>
        <taxon>Gunneridae</taxon>
        <taxon>Pentapetalae</taxon>
        <taxon>asterids</taxon>
        <taxon>Ericales</taxon>
        <taxon>Theaceae</taxon>
        <taxon>Camellia</taxon>
    </lineage>
</organism>
<gene>
    <name evidence="1" type="ORF">HYC85_030315</name>
</gene>